<sequence>MGNKAGYSSAWKRPMVIKLVIISLAQTTSSASWVLALPSNLVQDNFAPLLEGLVRRFPNSLLLSIHMGFLTEELMAELHFCLQQQSPSLQLSQQPNPMPRFHHWGHHCQNASTSLPESLAATSSPASPLRIPEPSPCLRTPEPAPDPKLLSPQPQPSTSINPALGSIHPWAAPHHLANVQSTLVSTWLCTSVMPLSPQ</sequence>
<dbReference type="AlphaFoldDB" id="A0AAV9SKX7"/>
<name>A0AAV9SKX7_9TELE</name>
<reference evidence="2 3" key="1">
    <citation type="submission" date="2021-06" db="EMBL/GenBank/DDBJ databases">
        <authorList>
            <person name="Palmer J.M."/>
        </authorList>
    </citation>
    <scope>NUCLEOTIDE SEQUENCE [LARGE SCALE GENOMIC DNA]</scope>
    <source>
        <strain evidence="2 3">MEX-2019</strain>
        <tissue evidence="2">Muscle</tissue>
    </source>
</reference>
<evidence type="ECO:0000313" key="2">
    <source>
        <dbReference type="EMBL" id="KAK5621941.1"/>
    </source>
</evidence>
<keyword evidence="3" id="KW-1185">Reference proteome</keyword>
<feature type="compositionally biased region" description="Low complexity" evidence="1">
    <location>
        <begin position="115"/>
        <end position="129"/>
    </location>
</feature>
<feature type="region of interest" description="Disordered" evidence="1">
    <location>
        <begin position="115"/>
        <end position="163"/>
    </location>
</feature>
<proteinExistence type="predicted"/>
<organism evidence="2 3">
    <name type="scientific">Crenichthys baileyi</name>
    <name type="common">White River springfish</name>
    <dbReference type="NCBI Taxonomy" id="28760"/>
    <lineage>
        <taxon>Eukaryota</taxon>
        <taxon>Metazoa</taxon>
        <taxon>Chordata</taxon>
        <taxon>Craniata</taxon>
        <taxon>Vertebrata</taxon>
        <taxon>Euteleostomi</taxon>
        <taxon>Actinopterygii</taxon>
        <taxon>Neopterygii</taxon>
        <taxon>Teleostei</taxon>
        <taxon>Neoteleostei</taxon>
        <taxon>Acanthomorphata</taxon>
        <taxon>Ovalentaria</taxon>
        <taxon>Atherinomorphae</taxon>
        <taxon>Cyprinodontiformes</taxon>
        <taxon>Goodeidae</taxon>
        <taxon>Crenichthys</taxon>
    </lineage>
</organism>
<evidence type="ECO:0000256" key="1">
    <source>
        <dbReference type="SAM" id="MobiDB-lite"/>
    </source>
</evidence>
<evidence type="ECO:0000313" key="3">
    <source>
        <dbReference type="Proteomes" id="UP001311232"/>
    </source>
</evidence>
<comment type="caution">
    <text evidence="2">The sequence shown here is derived from an EMBL/GenBank/DDBJ whole genome shotgun (WGS) entry which is preliminary data.</text>
</comment>
<gene>
    <name evidence="2" type="ORF">CRENBAI_009199</name>
</gene>
<dbReference type="EMBL" id="JAHHUM010000290">
    <property type="protein sequence ID" value="KAK5621941.1"/>
    <property type="molecule type" value="Genomic_DNA"/>
</dbReference>
<accession>A0AAV9SKX7</accession>
<dbReference type="Proteomes" id="UP001311232">
    <property type="component" value="Unassembled WGS sequence"/>
</dbReference>
<protein>
    <submittedName>
        <fullName evidence="2">Uncharacterized protein</fullName>
    </submittedName>
</protein>